<sequence length="279" mass="30739">MFDTGTDLLYANLVKGLSRFFREQGKEKAVIGLSGGIDSAVVLAIATEALGRENLHAILMPSPFSTLHSVTDAVELAGNLGVEHSVVPIEGIYNKFMRELEELFCGDVRGITSENLQARIRGSILMAYSNNSGALLLNTSNKSELAMGYGTLYGDLSGAIMVIADLYKLQVYSVARYINKAKRVIPESTITKEPSAELRDNQKDSDSLPAYHILDPILHALIEEEKDPERLIEEGHQRILIDRIVKLMKGSSFKIHQLPPMLQTGSHPVSPQNKCIKCF</sequence>
<dbReference type="UniPathway" id="UPA00253"/>
<dbReference type="AlphaFoldDB" id="A0A644Y5S3"/>
<dbReference type="EC" id="6.3.5.1" evidence="7"/>
<dbReference type="PANTHER" id="PTHR23090">
    <property type="entry name" value="NH 3 /GLUTAMINE-DEPENDENT NAD + SYNTHETASE"/>
    <property type="match status" value="1"/>
</dbReference>
<gene>
    <name evidence="7" type="primary">nadE_24</name>
    <name evidence="7" type="ORF">SDC9_70372</name>
</gene>
<protein>
    <submittedName>
        <fullName evidence="7">Glutamine-dependent NAD(+) synthetase</fullName>
        <ecNumber evidence="7">6.3.5.1</ecNumber>
    </submittedName>
</protein>
<dbReference type="CDD" id="cd00553">
    <property type="entry name" value="NAD_synthase"/>
    <property type="match status" value="1"/>
</dbReference>
<evidence type="ECO:0000313" key="7">
    <source>
        <dbReference type="EMBL" id="MPM23895.1"/>
    </source>
</evidence>
<dbReference type="InterPro" id="IPR014729">
    <property type="entry name" value="Rossmann-like_a/b/a_fold"/>
</dbReference>
<dbReference type="GO" id="GO:0005524">
    <property type="term" value="F:ATP binding"/>
    <property type="evidence" value="ECO:0007669"/>
    <property type="project" value="UniProtKB-KW"/>
</dbReference>
<name>A0A644Y5S3_9ZZZZ</name>
<comment type="caution">
    <text evidence="7">The sequence shown here is derived from an EMBL/GenBank/DDBJ whole genome shotgun (WGS) entry which is preliminary data.</text>
</comment>
<feature type="domain" description="NAD/GMP synthase" evidence="6">
    <location>
        <begin position="10"/>
        <end position="256"/>
    </location>
</feature>
<accession>A0A644Y5S3</accession>
<evidence type="ECO:0000256" key="3">
    <source>
        <dbReference type="ARBA" id="ARBA00022741"/>
    </source>
</evidence>
<dbReference type="PANTHER" id="PTHR23090:SF9">
    <property type="entry name" value="GLUTAMINE-DEPENDENT NAD(+) SYNTHETASE"/>
    <property type="match status" value="1"/>
</dbReference>
<keyword evidence="4" id="KW-0067">ATP-binding</keyword>
<evidence type="ECO:0000256" key="1">
    <source>
        <dbReference type="ARBA" id="ARBA00004790"/>
    </source>
</evidence>
<proteinExistence type="predicted"/>
<dbReference type="EMBL" id="VSSQ01004137">
    <property type="protein sequence ID" value="MPM23895.1"/>
    <property type="molecule type" value="Genomic_DNA"/>
</dbReference>
<dbReference type="GO" id="GO:0004359">
    <property type="term" value="F:glutaminase activity"/>
    <property type="evidence" value="ECO:0007669"/>
    <property type="project" value="InterPro"/>
</dbReference>
<dbReference type="NCBIfam" id="TIGR00552">
    <property type="entry name" value="nadE"/>
    <property type="match status" value="1"/>
</dbReference>
<dbReference type="FunFam" id="3.40.50.620:FF:000106">
    <property type="entry name" value="Glutamine-dependent NAD(+) synthetase"/>
    <property type="match status" value="1"/>
</dbReference>
<dbReference type="SUPFAM" id="SSF52402">
    <property type="entry name" value="Adenine nucleotide alpha hydrolases-like"/>
    <property type="match status" value="1"/>
</dbReference>
<organism evidence="7">
    <name type="scientific">bioreactor metagenome</name>
    <dbReference type="NCBI Taxonomy" id="1076179"/>
    <lineage>
        <taxon>unclassified sequences</taxon>
        <taxon>metagenomes</taxon>
        <taxon>ecological metagenomes</taxon>
    </lineage>
</organism>
<dbReference type="GO" id="GO:0009435">
    <property type="term" value="P:NAD+ biosynthetic process"/>
    <property type="evidence" value="ECO:0007669"/>
    <property type="project" value="UniProtKB-UniPathway"/>
</dbReference>
<keyword evidence="3" id="KW-0547">Nucleotide-binding</keyword>
<evidence type="ECO:0000256" key="2">
    <source>
        <dbReference type="ARBA" id="ARBA00022598"/>
    </source>
</evidence>
<evidence type="ECO:0000256" key="4">
    <source>
        <dbReference type="ARBA" id="ARBA00022840"/>
    </source>
</evidence>
<evidence type="ECO:0000256" key="5">
    <source>
        <dbReference type="ARBA" id="ARBA00023027"/>
    </source>
</evidence>
<keyword evidence="2 7" id="KW-0436">Ligase</keyword>
<keyword evidence="5" id="KW-0520">NAD</keyword>
<dbReference type="InterPro" id="IPR022310">
    <property type="entry name" value="NAD/GMP_synthase"/>
</dbReference>
<comment type="pathway">
    <text evidence="1">Cofactor biosynthesis; NAD(+) biosynthesis.</text>
</comment>
<evidence type="ECO:0000259" key="6">
    <source>
        <dbReference type="Pfam" id="PF02540"/>
    </source>
</evidence>
<dbReference type="GO" id="GO:0003952">
    <property type="term" value="F:NAD+ synthase (glutamine-hydrolyzing) activity"/>
    <property type="evidence" value="ECO:0007669"/>
    <property type="project" value="UniProtKB-EC"/>
</dbReference>
<dbReference type="Pfam" id="PF02540">
    <property type="entry name" value="NAD_synthase"/>
    <property type="match status" value="1"/>
</dbReference>
<dbReference type="Gene3D" id="3.40.50.620">
    <property type="entry name" value="HUPs"/>
    <property type="match status" value="1"/>
</dbReference>
<reference evidence="7" key="1">
    <citation type="submission" date="2019-08" db="EMBL/GenBank/DDBJ databases">
        <authorList>
            <person name="Kucharzyk K."/>
            <person name="Murdoch R.W."/>
            <person name="Higgins S."/>
            <person name="Loffler F."/>
        </authorList>
    </citation>
    <scope>NUCLEOTIDE SEQUENCE</scope>
</reference>
<dbReference type="GO" id="GO:0005737">
    <property type="term" value="C:cytoplasm"/>
    <property type="evidence" value="ECO:0007669"/>
    <property type="project" value="InterPro"/>
</dbReference>
<dbReference type="InterPro" id="IPR003694">
    <property type="entry name" value="NAD_synthase"/>
</dbReference>